<protein>
    <submittedName>
        <fullName evidence="2">MarR family transcriptional regulator</fullName>
    </submittedName>
</protein>
<dbReference type="Proteomes" id="UP001143480">
    <property type="component" value="Unassembled WGS sequence"/>
</dbReference>
<dbReference type="InterPro" id="IPR039422">
    <property type="entry name" value="MarR/SlyA-like"/>
</dbReference>
<dbReference type="InterPro" id="IPR036390">
    <property type="entry name" value="WH_DNA-bd_sf"/>
</dbReference>
<dbReference type="AlphaFoldDB" id="A0A9W6NL33"/>
<organism evidence="2 3">
    <name type="scientific">Dactylosporangium matsuzakiense</name>
    <dbReference type="NCBI Taxonomy" id="53360"/>
    <lineage>
        <taxon>Bacteria</taxon>
        <taxon>Bacillati</taxon>
        <taxon>Actinomycetota</taxon>
        <taxon>Actinomycetes</taxon>
        <taxon>Micromonosporales</taxon>
        <taxon>Micromonosporaceae</taxon>
        <taxon>Dactylosporangium</taxon>
    </lineage>
</organism>
<dbReference type="PANTHER" id="PTHR33164">
    <property type="entry name" value="TRANSCRIPTIONAL REGULATOR, MARR FAMILY"/>
    <property type="match status" value="1"/>
</dbReference>
<evidence type="ECO:0000313" key="2">
    <source>
        <dbReference type="EMBL" id="GLL01540.1"/>
    </source>
</evidence>
<accession>A0A9W6NL33</accession>
<reference evidence="2" key="1">
    <citation type="journal article" date="2014" name="Int. J. Syst. Evol. Microbiol.">
        <title>Complete genome sequence of Corynebacterium casei LMG S-19264T (=DSM 44701T), isolated from a smear-ripened cheese.</title>
        <authorList>
            <consortium name="US DOE Joint Genome Institute (JGI-PGF)"/>
            <person name="Walter F."/>
            <person name="Albersmeier A."/>
            <person name="Kalinowski J."/>
            <person name="Ruckert C."/>
        </authorList>
    </citation>
    <scope>NUCLEOTIDE SEQUENCE</scope>
    <source>
        <strain evidence="2">VKM Ac-1321</strain>
    </source>
</reference>
<dbReference type="InterPro" id="IPR036388">
    <property type="entry name" value="WH-like_DNA-bd_sf"/>
</dbReference>
<dbReference type="Gene3D" id="1.10.10.10">
    <property type="entry name" value="Winged helix-like DNA-binding domain superfamily/Winged helix DNA-binding domain"/>
    <property type="match status" value="1"/>
</dbReference>
<feature type="domain" description="HTH marR-type" evidence="1">
    <location>
        <begin position="11"/>
        <end position="144"/>
    </location>
</feature>
<sequence>MEQPLGVGPVERSVGYVLKQAAVALRAAMDEALRPLELTVPQYSCLEVLGQRPGISNAELARATFVTRQSMNTVLQTLETRGLVTRPATAPRGRELPASLTPAGLALLRPASTAARAVEQRMCAGLDPAAQAALLNALTSCVRSLADG</sequence>
<keyword evidence="3" id="KW-1185">Reference proteome</keyword>
<dbReference type="PROSITE" id="PS50995">
    <property type="entry name" value="HTH_MARR_2"/>
    <property type="match status" value="1"/>
</dbReference>
<evidence type="ECO:0000259" key="1">
    <source>
        <dbReference type="PROSITE" id="PS50995"/>
    </source>
</evidence>
<dbReference type="Pfam" id="PF12802">
    <property type="entry name" value="MarR_2"/>
    <property type="match status" value="1"/>
</dbReference>
<dbReference type="GO" id="GO:0003700">
    <property type="term" value="F:DNA-binding transcription factor activity"/>
    <property type="evidence" value="ECO:0007669"/>
    <property type="project" value="InterPro"/>
</dbReference>
<dbReference type="PANTHER" id="PTHR33164:SF43">
    <property type="entry name" value="HTH-TYPE TRANSCRIPTIONAL REPRESSOR YETL"/>
    <property type="match status" value="1"/>
</dbReference>
<evidence type="ECO:0000313" key="3">
    <source>
        <dbReference type="Proteomes" id="UP001143480"/>
    </source>
</evidence>
<dbReference type="SUPFAM" id="SSF46785">
    <property type="entry name" value="Winged helix' DNA-binding domain"/>
    <property type="match status" value="1"/>
</dbReference>
<comment type="caution">
    <text evidence="2">The sequence shown here is derived from an EMBL/GenBank/DDBJ whole genome shotgun (WGS) entry which is preliminary data.</text>
</comment>
<proteinExistence type="predicted"/>
<dbReference type="SMART" id="SM00347">
    <property type="entry name" value="HTH_MARR"/>
    <property type="match status" value="1"/>
</dbReference>
<reference evidence="2" key="2">
    <citation type="submission" date="2023-01" db="EMBL/GenBank/DDBJ databases">
        <authorList>
            <person name="Sun Q."/>
            <person name="Evtushenko L."/>
        </authorList>
    </citation>
    <scope>NUCLEOTIDE SEQUENCE</scope>
    <source>
        <strain evidence="2">VKM Ac-1321</strain>
    </source>
</reference>
<dbReference type="GO" id="GO:0006950">
    <property type="term" value="P:response to stress"/>
    <property type="evidence" value="ECO:0007669"/>
    <property type="project" value="TreeGrafter"/>
</dbReference>
<name>A0A9W6NL33_9ACTN</name>
<dbReference type="EMBL" id="BSFP01000016">
    <property type="protein sequence ID" value="GLL01540.1"/>
    <property type="molecule type" value="Genomic_DNA"/>
</dbReference>
<gene>
    <name evidence="2" type="ORF">GCM10017581_032810</name>
</gene>
<dbReference type="InterPro" id="IPR000835">
    <property type="entry name" value="HTH_MarR-typ"/>
</dbReference>
<dbReference type="RefSeq" id="WP_261964989.1">
    <property type="nucleotide sequence ID" value="NZ_BAAAXA010000001.1"/>
</dbReference>